<evidence type="ECO:0000313" key="2">
    <source>
        <dbReference type="EMBL" id="KAF2287880.1"/>
    </source>
</evidence>
<dbReference type="EMBL" id="JAAGAX010000016">
    <property type="protein sequence ID" value="KAF2287880.1"/>
    <property type="molecule type" value="Genomic_DNA"/>
</dbReference>
<protein>
    <submittedName>
        <fullName evidence="2">Uncharacterized protein</fullName>
    </submittedName>
</protein>
<comment type="caution">
    <text evidence="2">The sequence shown here is derived from an EMBL/GenBank/DDBJ whole genome shotgun (WGS) entry which is preliminary data.</text>
</comment>
<accession>A0A6A6KG48</accession>
<dbReference type="SUPFAM" id="SSF53474">
    <property type="entry name" value="alpha/beta-Hydrolases"/>
    <property type="match status" value="1"/>
</dbReference>
<reference evidence="2 3" key="1">
    <citation type="journal article" date="2020" name="Mol. Plant">
        <title>The Chromosome-Based Rubber Tree Genome Provides New Insights into Spurge Genome Evolution and Rubber Biosynthesis.</title>
        <authorList>
            <person name="Liu J."/>
            <person name="Shi C."/>
            <person name="Shi C.C."/>
            <person name="Li W."/>
            <person name="Zhang Q.J."/>
            <person name="Zhang Y."/>
            <person name="Li K."/>
            <person name="Lu H.F."/>
            <person name="Shi C."/>
            <person name="Zhu S.T."/>
            <person name="Xiao Z.Y."/>
            <person name="Nan H."/>
            <person name="Yue Y."/>
            <person name="Zhu X.G."/>
            <person name="Wu Y."/>
            <person name="Hong X.N."/>
            <person name="Fan G.Y."/>
            <person name="Tong Y."/>
            <person name="Zhang D."/>
            <person name="Mao C.L."/>
            <person name="Liu Y.L."/>
            <person name="Hao S.J."/>
            <person name="Liu W.Q."/>
            <person name="Lv M.Q."/>
            <person name="Zhang H.B."/>
            <person name="Liu Y."/>
            <person name="Hu-Tang G.R."/>
            <person name="Wang J.P."/>
            <person name="Wang J.H."/>
            <person name="Sun Y.H."/>
            <person name="Ni S.B."/>
            <person name="Chen W.B."/>
            <person name="Zhang X.C."/>
            <person name="Jiao Y.N."/>
            <person name="Eichler E.E."/>
            <person name="Li G.H."/>
            <person name="Liu X."/>
            <person name="Gao L.Z."/>
        </authorList>
    </citation>
    <scope>NUCLEOTIDE SEQUENCE [LARGE SCALE GENOMIC DNA]</scope>
    <source>
        <strain evidence="3">cv. GT1</strain>
        <tissue evidence="2">Leaf</tissue>
    </source>
</reference>
<proteinExistence type="inferred from homology"/>
<dbReference type="Gene3D" id="3.40.50.1820">
    <property type="entry name" value="alpha/beta hydrolase"/>
    <property type="match status" value="1"/>
</dbReference>
<comment type="similarity">
    <text evidence="1">Belongs to the NDRG family.</text>
</comment>
<name>A0A6A6KG48_HEVBR</name>
<keyword evidence="3" id="KW-1185">Reference proteome</keyword>
<dbReference type="Proteomes" id="UP000467840">
    <property type="component" value="Chromosome 8"/>
</dbReference>
<dbReference type="InterPro" id="IPR004142">
    <property type="entry name" value="NDRG"/>
</dbReference>
<organism evidence="2 3">
    <name type="scientific">Hevea brasiliensis</name>
    <name type="common">Para rubber tree</name>
    <name type="synonym">Siphonia brasiliensis</name>
    <dbReference type="NCBI Taxonomy" id="3981"/>
    <lineage>
        <taxon>Eukaryota</taxon>
        <taxon>Viridiplantae</taxon>
        <taxon>Streptophyta</taxon>
        <taxon>Embryophyta</taxon>
        <taxon>Tracheophyta</taxon>
        <taxon>Spermatophyta</taxon>
        <taxon>Magnoliopsida</taxon>
        <taxon>eudicotyledons</taxon>
        <taxon>Gunneridae</taxon>
        <taxon>Pentapetalae</taxon>
        <taxon>rosids</taxon>
        <taxon>fabids</taxon>
        <taxon>Malpighiales</taxon>
        <taxon>Euphorbiaceae</taxon>
        <taxon>Crotonoideae</taxon>
        <taxon>Micrandreae</taxon>
        <taxon>Hevea</taxon>
    </lineage>
</organism>
<dbReference type="InterPro" id="IPR029058">
    <property type="entry name" value="AB_hydrolase_fold"/>
</dbReference>
<sequence length="713" mass="79339">MRDFPSCFGENGVQVADSSSSNSSKNAQNLVTCVYQCRIRGRFCLITITWSRNLMGQGLSVGMDDSANHCLCKVDIKPWLFSKRKGSKSLEAYSCKIDIYWDLSSAKFGSGPEPLEGFYVGVVVDRQMVLLLGDMRKEAFKKTSATLIPSNAVFVSKREHVFGKKVFSTKAQFCDNGQIHDLVIECDTIGISDPCLVVRVDCKTVMQVKRLLWKFRGNHTILVDGLAVEVLWDVHNWLFGTSVGNAVFMFKTCLSAEKLWSSQALTDPNVLPWSFSQRFLDSKSQNLGSDVAFDSVLVLQWIIGSSTVKDNMLESQLAACRQVIAVVVDTRMLISCCSEPHKFLDNAKDDIQESQLIACCQGQEYVVKTSRGSISVYVCGDQGKPALITYPDVALNYMSCFQGLFVCPEAASLLLHNFCIYHIDAPGHELGADVISSDVPLLSVDDLADQVAEVLDFFRLKEVLCLGVTAGAYVLTLFAMKYKERVLGLILVSPICKAPSWTEWLYNKVLLNLLYIYGMCGVLKECLIQRYFSKEIRCGVHGAESDIIQDGMRCINACSELMSVTFDMWPQLLDERQSLNVMRFLQAINKRHDLTDGLKELQCKTLIFVGESSQFHDESVYMSAKMGKKSCALVEVQACGSLVTEEHPYAMIIPMEFFLMGFGYHRPHFSSSSSNGSNPASPLSHSCIAPELLSPESLGIKLKPIKTRVNIEV</sequence>
<dbReference type="InterPro" id="IPR008586">
    <property type="entry name" value="DUF868_pln"/>
</dbReference>
<gene>
    <name evidence="2" type="ORF">GH714_003083</name>
</gene>
<dbReference type="PANTHER" id="PTHR11034">
    <property type="entry name" value="N-MYC DOWNSTREAM REGULATED"/>
    <property type="match status" value="1"/>
</dbReference>
<evidence type="ECO:0000256" key="1">
    <source>
        <dbReference type="ARBA" id="ARBA00005598"/>
    </source>
</evidence>
<evidence type="ECO:0000313" key="3">
    <source>
        <dbReference type="Proteomes" id="UP000467840"/>
    </source>
</evidence>
<dbReference type="AlphaFoldDB" id="A0A6A6KG48"/>
<dbReference type="Pfam" id="PF05910">
    <property type="entry name" value="DUF868"/>
    <property type="match status" value="1"/>
</dbReference>
<dbReference type="Pfam" id="PF03096">
    <property type="entry name" value="Ndr"/>
    <property type="match status" value="1"/>
</dbReference>